<dbReference type="GO" id="GO:0016874">
    <property type="term" value="F:ligase activity"/>
    <property type="evidence" value="ECO:0007669"/>
    <property type="project" value="UniProtKB-KW"/>
</dbReference>
<proteinExistence type="predicted"/>
<dbReference type="InterPro" id="IPR014144">
    <property type="entry name" value="LigD_PE_domain"/>
</dbReference>
<accession>A0A518DFQ5</accession>
<sequence>MRYVLLRHNCPPDYRDGPHWDLMLERDGVLVTWSLLELPAPEEAVAATRLADHRVAYLDYEGPVSGDRGEVSRVAQGELVWSKYSAQEACVRLLSGDLAGELTLTLADDDRWTLAHSPATHSLGG</sequence>
<feature type="domain" description="DNA ligase D 3'-phosphoesterase" evidence="1">
    <location>
        <begin position="18"/>
        <end position="82"/>
    </location>
</feature>
<name>A0A518DFQ5_9BACT</name>
<dbReference type="KEGG" id="pnd:Pla175_37080"/>
<dbReference type="RefSeq" id="WP_145288518.1">
    <property type="nucleotide sequence ID" value="NZ_CP036291.1"/>
</dbReference>
<organism evidence="2 3">
    <name type="scientific">Pirellulimonas nuda</name>
    <dbReference type="NCBI Taxonomy" id="2528009"/>
    <lineage>
        <taxon>Bacteria</taxon>
        <taxon>Pseudomonadati</taxon>
        <taxon>Planctomycetota</taxon>
        <taxon>Planctomycetia</taxon>
        <taxon>Pirellulales</taxon>
        <taxon>Lacipirellulaceae</taxon>
        <taxon>Pirellulimonas</taxon>
    </lineage>
</organism>
<dbReference type="EMBL" id="CP036291">
    <property type="protein sequence ID" value="QDU90305.1"/>
    <property type="molecule type" value="Genomic_DNA"/>
</dbReference>
<evidence type="ECO:0000313" key="2">
    <source>
        <dbReference type="EMBL" id="QDU90305.1"/>
    </source>
</evidence>
<keyword evidence="3" id="KW-1185">Reference proteome</keyword>
<evidence type="ECO:0000313" key="3">
    <source>
        <dbReference type="Proteomes" id="UP000317429"/>
    </source>
</evidence>
<dbReference type="OrthoDB" id="288736at2"/>
<gene>
    <name evidence="2" type="ORF">Pla175_37080</name>
</gene>
<keyword evidence="2" id="KW-0436">Ligase</keyword>
<evidence type="ECO:0000259" key="1">
    <source>
        <dbReference type="Pfam" id="PF13298"/>
    </source>
</evidence>
<dbReference type="Pfam" id="PF13298">
    <property type="entry name" value="LigD_N"/>
    <property type="match status" value="1"/>
</dbReference>
<dbReference type="AlphaFoldDB" id="A0A518DFQ5"/>
<dbReference type="Proteomes" id="UP000317429">
    <property type="component" value="Chromosome"/>
</dbReference>
<protein>
    <submittedName>
        <fullName evidence="2">ATP-dependent DNA ligase</fullName>
    </submittedName>
</protein>
<reference evidence="2 3" key="1">
    <citation type="submission" date="2019-02" db="EMBL/GenBank/DDBJ databases">
        <title>Deep-cultivation of Planctomycetes and their phenomic and genomic characterization uncovers novel biology.</title>
        <authorList>
            <person name="Wiegand S."/>
            <person name="Jogler M."/>
            <person name="Boedeker C."/>
            <person name="Pinto D."/>
            <person name="Vollmers J."/>
            <person name="Rivas-Marin E."/>
            <person name="Kohn T."/>
            <person name="Peeters S.H."/>
            <person name="Heuer A."/>
            <person name="Rast P."/>
            <person name="Oberbeckmann S."/>
            <person name="Bunk B."/>
            <person name="Jeske O."/>
            <person name="Meyerdierks A."/>
            <person name="Storesund J.E."/>
            <person name="Kallscheuer N."/>
            <person name="Luecker S."/>
            <person name="Lage O.M."/>
            <person name="Pohl T."/>
            <person name="Merkel B.J."/>
            <person name="Hornburger P."/>
            <person name="Mueller R.-W."/>
            <person name="Bruemmer F."/>
            <person name="Labrenz M."/>
            <person name="Spormann A.M."/>
            <person name="Op den Camp H."/>
            <person name="Overmann J."/>
            <person name="Amann R."/>
            <person name="Jetten M.S.M."/>
            <person name="Mascher T."/>
            <person name="Medema M.H."/>
            <person name="Devos D.P."/>
            <person name="Kaster A.-K."/>
            <person name="Ovreas L."/>
            <person name="Rohde M."/>
            <person name="Galperin M.Y."/>
            <person name="Jogler C."/>
        </authorList>
    </citation>
    <scope>NUCLEOTIDE SEQUENCE [LARGE SCALE GENOMIC DNA]</scope>
    <source>
        <strain evidence="2 3">Pla175</strain>
    </source>
</reference>